<feature type="compositionally biased region" description="Basic and acidic residues" evidence="1">
    <location>
        <begin position="1"/>
        <end position="13"/>
    </location>
</feature>
<dbReference type="Proteomes" id="UP000077202">
    <property type="component" value="Unassembled WGS sequence"/>
</dbReference>
<sequence length="209" mass="22374">MPRRDGGRREKNKNGPAPSDAGDASQATDGRTNEPGPPKEGWQVHPSGRRAGRGLTLLTYGFPLRDSPAQPSPAQPPTQSYEAAPETATLAPSGAVAQTGRDKTNKTFDLLNVQHPEPLCLHPPPRPLKTYASKPDASDRACTQLDVHIAEQAKPGVFSLTHPIPSHRIPWRRSTLRAHWAAGGDGNSGELEAKESRAVAGAGQGRWKI</sequence>
<feature type="region of interest" description="Disordered" evidence="1">
    <location>
        <begin position="184"/>
        <end position="209"/>
    </location>
</feature>
<evidence type="ECO:0000256" key="1">
    <source>
        <dbReference type="SAM" id="MobiDB-lite"/>
    </source>
</evidence>
<name>A0A176VFT8_MARPO</name>
<comment type="caution">
    <text evidence="2">The sequence shown here is derived from an EMBL/GenBank/DDBJ whole genome shotgun (WGS) entry which is preliminary data.</text>
</comment>
<dbReference type="EMBL" id="LVLJ01004027">
    <property type="protein sequence ID" value="OAE18656.1"/>
    <property type="molecule type" value="Genomic_DNA"/>
</dbReference>
<evidence type="ECO:0000313" key="2">
    <source>
        <dbReference type="EMBL" id="OAE18656.1"/>
    </source>
</evidence>
<proteinExistence type="predicted"/>
<evidence type="ECO:0000313" key="3">
    <source>
        <dbReference type="Proteomes" id="UP000077202"/>
    </source>
</evidence>
<feature type="region of interest" description="Disordered" evidence="1">
    <location>
        <begin position="1"/>
        <end position="100"/>
    </location>
</feature>
<keyword evidence="3" id="KW-1185">Reference proteome</keyword>
<organism evidence="2 3">
    <name type="scientific">Marchantia polymorpha subsp. ruderalis</name>
    <dbReference type="NCBI Taxonomy" id="1480154"/>
    <lineage>
        <taxon>Eukaryota</taxon>
        <taxon>Viridiplantae</taxon>
        <taxon>Streptophyta</taxon>
        <taxon>Embryophyta</taxon>
        <taxon>Marchantiophyta</taxon>
        <taxon>Marchantiopsida</taxon>
        <taxon>Marchantiidae</taxon>
        <taxon>Marchantiales</taxon>
        <taxon>Marchantiaceae</taxon>
        <taxon>Marchantia</taxon>
    </lineage>
</organism>
<reference evidence="2" key="1">
    <citation type="submission" date="2016-03" db="EMBL/GenBank/DDBJ databases">
        <title>Mechanisms controlling the formation of the plant cell surface in tip-growing cells are functionally conserved among land plants.</title>
        <authorList>
            <person name="Honkanen S."/>
            <person name="Jones V.A."/>
            <person name="Morieri G."/>
            <person name="Champion C."/>
            <person name="Hetherington A.J."/>
            <person name="Kelly S."/>
            <person name="Saint-Marcoux D."/>
            <person name="Proust H."/>
            <person name="Prescott H."/>
            <person name="Dolan L."/>
        </authorList>
    </citation>
    <scope>NUCLEOTIDE SEQUENCE [LARGE SCALE GENOMIC DNA]</scope>
    <source>
        <tissue evidence="2">Whole gametophyte</tissue>
    </source>
</reference>
<dbReference type="AlphaFoldDB" id="A0A176VFT8"/>
<protein>
    <submittedName>
        <fullName evidence="2">Uncharacterized protein</fullName>
    </submittedName>
</protein>
<gene>
    <name evidence="2" type="ORF">AXG93_3810s1270</name>
</gene>
<accession>A0A176VFT8</accession>